<evidence type="ECO:0000313" key="5">
    <source>
        <dbReference type="EMBL" id="ORZ23749.1"/>
    </source>
</evidence>
<dbReference type="InterPro" id="IPR051531">
    <property type="entry name" value="N-acetyltransferase"/>
</dbReference>
<comment type="caution">
    <text evidence="5">The sequence shown here is derived from an EMBL/GenBank/DDBJ whole genome shotgun (WGS) entry which is preliminary data.</text>
</comment>
<dbReference type="PANTHER" id="PTHR43792:SF8">
    <property type="entry name" value="[RIBOSOMAL PROTEIN US5]-ALANINE N-ACETYLTRANSFERASE"/>
    <property type="match status" value="1"/>
</dbReference>
<comment type="similarity">
    <text evidence="3">Belongs to the acetyltransferase family. RimJ subfamily.</text>
</comment>
<dbReference type="Pfam" id="PF13302">
    <property type="entry name" value="Acetyltransf_3"/>
    <property type="match status" value="1"/>
</dbReference>
<dbReference type="RefSeq" id="XP_021883563.1">
    <property type="nucleotide sequence ID" value="XM_022023407.1"/>
</dbReference>
<name>A0A1Y2GU28_9FUNG</name>
<evidence type="ECO:0000256" key="3">
    <source>
        <dbReference type="ARBA" id="ARBA00038502"/>
    </source>
</evidence>
<dbReference type="SUPFAM" id="SSF55729">
    <property type="entry name" value="Acyl-CoA N-acyltransferases (Nat)"/>
    <property type="match status" value="1"/>
</dbReference>
<dbReference type="EMBL" id="MCFF01000009">
    <property type="protein sequence ID" value="ORZ23749.1"/>
    <property type="molecule type" value="Genomic_DNA"/>
</dbReference>
<dbReference type="InterPro" id="IPR016181">
    <property type="entry name" value="Acyl_CoA_acyltransferase"/>
</dbReference>
<dbReference type="PROSITE" id="PS51186">
    <property type="entry name" value="GNAT"/>
    <property type="match status" value="1"/>
</dbReference>
<gene>
    <name evidence="5" type="ORF">BCR41DRAFT_349088</name>
</gene>
<reference evidence="5 6" key="1">
    <citation type="submission" date="2016-07" db="EMBL/GenBank/DDBJ databases">
        <title>Pervasive Adenine N6-methylation of Active Genes in Fungi.</title>
        <authorList>
            <consortium name="DOE Joint Genome Institute"/>
            <person name="Mondo S.J."/>
            <person name="Dannebaum R.O."/>
            <person name="Kuo R.C."/>
            <person name="Labutti K."/>
            <person name="Haridas S."/>
            <person name="Kuo A."/>
            <person name="Salamov A."/>
            <person name="Ahrendt S.R."/>
            <person name="Lipzen A."/>
            <person name="Sullivan W."/>
            <person name="Andreopoulos W.B."/>
            <person name="Clum A."/>
            <person name="Lindquist E."/>
            <person name="Daum C."/>
            <person name="Ramamoorthy G.K."/>
            <person name="Gryganskyi A."/>
            <person name="Culley D."/>
            <person name="Magnuson J.K."/>
            <person name="James T.Y."/>
            <person name="O'Malley M.A."/>
            <person name="Stajich J.E."/>
            <person name="Spatafora J.W."/>
            <person name="Visel A."/>
            <person name="Grigoriev I.V."/>
        </authorList>
    </citation>
    <scope>NUCLEOTIDE SEQUENCE [LARGE SCALE GENOMIC DNA]</scope>
    <source>
        <strain evidence="5 6">NRRL 3116</strain>
    </source>
</reference>
<dbReference type="InParanoid" id="A0A1Y2GU28"/>
<dbReference type="GO" id="GO:0016747">
    <property type="term" value="F:acyltransferase activity, transferring groups other than amino-acyl groups"/>
    <property type="evidence" value="ECO:0007669"/>
    <property type="project" value="InterPro"/>
</dbReference>
<dbReference type="Proteomes" id="UP000193648">
    <property type="component" value="Unassembled WGS sequence"/>
</dbReference>
<dbReference type="Gene3D" id="3.40.630.30">
    <property type="match status" value="1"/>
</dbReference>
<feature type="domain" description="N-acetyltransferase" evidence="4">
    <location>
        <begin position="40"/>
        <end position="210"/>
    </location>
</feature>
<organism evidence="5 6">
    <name type="scientific">Lobosporangium transversale</name>
    <dbReference type="NCBI Taxonomy" id="64571"/>
    <lineage>
        <taxon>Eukaryota</taxon>
        <taxon>Fungi</taxon>
        <taxon>Fungi incertae sedis</taxon>
        <taxon>Mucoromycota</taxon>
        <taxon>Mortierellomycotina</taxon>
        <taxon>Mortierellomycetes</taxon>
        <taxon>Mortierellales</taxon>
        <taxon>Mortierellaceae</taxon>
        <taxon>Lobosporangium</taxon>
    </lineage>
</organism>
<dbReference type="InterPro" id="IPR000182">
    <property type="entry name" value="GNAT_dom"/>
</dbReference>
<keyword evidence="2 5" id="KW-0012">Acyltransferase</keyword>
<evidence type="ECO:0000256" key="1">
    <source>
        <dbReference type="ARBA" id="ARBA00022679"/>
    </source>
</evidence>
<dbReference type="GeneID" id="33565251"/>
<keyword evidence="1 5" id="KW-0808">Transferase</keyword>
<protein>
    <submittedName>
        <fullName evidence="5">Acyl-CoA N-acyltransferase</fullName>
    </submittedName>
</protein>
<dbReference type="OrthoDB" id="630895at2759"/>
<keyword evidence="6" id="KW-1185">Reference proteome</keyword>
<evidence type="ECO:0000256" key="2">
    <source>
        <dbReference type="ARBA" id="ARBA00023315"/>
    </source>
</evidence>
<dbReference type="PANTHER" id="PTHR43792">
    <property type="entry name" value="GNAT FAMILY, PUTATIVE (AFU_ORTHOLOGUE AFUA_3G00765)-RELATED-RELATED"/>
    <property type="match status" value="1"/>
</dbReference>
<sequence length="230" mass="26152">MAKQESIIASVTNNERSPEEYERLARSHDSYSPFWLTETIQLGPLLPSDKESLLEYLNDSRVYQWLLGPPYPYTEKDADLFIKGRVDRVTKNGTPLHLVFRDMTKGGKAIGSVGVSDDSDDMLDGDDVGYWLAPEYHGKGLMAKALKVQLRRVAIQEVGKRKFNAHAFVGNWASRKTMEKAGFVYQPNMEKTKTKDGKEIELWTMRMYLDDKDVENYGLIPEATPLPSLI</sequence>
<proteinExistence type="inferred from homology"/>
<accession>A0A1Y2GU28</accession>
<dbReference type="AlphaFoldDB" id="A0A1Y2GU28"/>
<evidence type="ECO:0000313" key="6">
    <source>
        <dbReference type="Proteomes" id="UP000193648"/>
    </source>
</evidence>
<evidence type="ECO:0000259" key="4">
    <source>
        <dbReference type="PROSITE" id="PS51186"/>
    </source>
</evidence>